<reference evidence="2" key="1">
    <citation type="submission" date="2015-04" db="UniProtKB">
        <authorList>
            <consortium name="EnsemblPlants"/>
        </authorList>
    </citation>
    <scope>IDENTIFICATION</scope>
</reference>
<feature type="domain" description="DUF1618" evidence="1">
    <location>
        <begin position="4"/>
        <end position="77"/>
    </location>
</feature>
<dbReference type="AlphaFoldDB" id="A0A0E0D7V7"/>
<dbReference type="Pfam" id="PF07762">
    <property type="entry name" value="DUF1618"/>
    <property type="match status" value="1"/>
</dbReference>
<dbReference type="EnsemblPlants" id="OMERI03G33780.1">
    <property type="protein sequence ID" value="OMERI03G33780.1"/>
    <property type="gene ID" value="OMERI03G33780"/>
</dbReference>
<dbReference type="Proteomes" id="UP000008021">
    <property type="component" value="Chromosome 3"/>
</dbReference>
<proteinExistence type="predicted"/>
<name>A0A0E0D7V7_9ORYZ</name>
<protein>
    <recommendedName>
        <fullName evidence="1">DUF1618 domain-containing protein</fullName>
    </recommendedName>
</protein>
<organism evidence="2">
    <name type="scientific">Oryza meridionalis</name>
    <dbReference type="NCBI Taxonomy" id="40149"/>
    <lineage>
        <taxon>Eukaryota</taxon>
        <taxon>Viridiplantae</taxon>
        <taxon>Streptophyta</taxon>
        <taxon>Embryophyta</taxon>
        <taxon>Tracheophyta</taxon>
        <taxon>Spermatophyta</taxon>
        <taxon>Magnoliopsida</taxon>
        <taxon>Liliopsida</taxon>
        <taxon>Poales</taxon>
        <taxon>Poaceae</taxon>
        <taxon>BOP clade</taxon>
        <taxon>Oryzoideae</taxon>
        <taxon>Oryzeae</taxon>
        <taxon>Oryzinae</taxon>
        <taxon>Oryza</taxon>
    </lineage>
</organism>
<evidence type="ECO:0000259" key="1">
    <source>
        <dbReference type="Pfam" id="PF07762"/>
    </source>
</evidence>
<dbReference type="Gramene" id="OMERI03G33780.1">
    <property type="protein sequence ID" value="OMERI03G33780.1"/>
    <property type="gene ID" value="OMERI03G33780"/>
</dbReference>
<keyword evidence="3" id="KW-1185">Reference proteome</keyword>
<sequence>MGRVGSSIKFMSLHFRGCARRGIPKVTVSRLELGNKTWVTEHVLNLKTLWRQPAFLGANLPTDMAAMYPVLSMNEEDHAR</sequence>
<accession>A0A0E0D7V7</accession>
<dbReference type="HOGENOM" id="CLU_2593838_0_0_1"/>
<reference evidence="2" key="2">
    <citation type="submission" date="2018-05" db="EMBL/GenBank/DDBJ databases">
        <title>OmerRS3 (Oryza meridionalis Reference Sequence Version 3).</title>
        <authorList>
            <person name="Zhang J."/>
            <person name="Kudrna D."/>
            <person name="Lee S."/>
            <person name="Talag J."/>
            <person name="Welchert J."/>
            <person name="Wing R.A."/>
        </authorList>
    </citation>
    <scope>NUCLEOTIDE SEQUENCE [LARGE SCALE GENOMIC DNA]</scope>
    <source>
        <strain evidence="2">cv. OR44</strain>
    </source>
</reference>
<evidence type="ECO:0000313" key="3">
    <source>
        <dbReference type="Proteomes" id="UP000008021"/>
    </source>
</evidence>
<evidence type="ECO:0000313" key="2">
    <source>
        <dbReference type="EnsemblPlants" id="OMERI03G33780.1"/>
    </source>
</evidence>
<dbReference type="InterPro" id="IPR011676">
    <property type="entry name" value="DUF1618"/>
</dbReference>